<dbReference type="Proteomes" id="UP000008068">
    <property type="component" value="Unassembled WGS sequence"/>
</dbReference>
<proteinExistence type="predicted"/>
<dbReference type="AlphaFoldDB" id="G0MFZ4"/>
<keyword evidence="1" id="KW-0472">Membrane</keyword>
<feature type="transmembrane region" description="Helical" evidence="1">
    <location>
        <begin position="85"/>
        <end position="105"/>
    </location>
</feature>
<gene>
    <name evidence="2" type="ORF">CAEBREN_13482</name>
</gene>
<organism evidence="3">
    <name type="scientific">Caenorhabditis brenneri</name>
    <name type="common">Nematode worm</name>
    <dbReference type="NCBI Taxonomy" id="135651"/>
    <lineage>
        <taxon>Eukaryota</taxon>
        <taxon>Metazoa</taxon>
        <taxon>Ecdysozoa</taxon>
        <taxon>Nematoda</taxon>
        <taxon>Chromadorea</taxon>
        <taxon>Rhabditida</taxon>
        <taxon>Rhabditina</taxon>
        <taxon>Rhabditomorpha</taxon>
        <taxon>Rhabditoidea</taxon>
        <taxon>Rhabditidae</taxon>
        <taxon>Peloderinae</taxon>
        <taxon>Caenorhabditis</taxon>
    </lineage>
</organism>
<evidence type="ECO:0000313" key="2">
    <source>
        <dbReference type="EMBL" id="EGT56639.1"/>
    </source>
</evidence>
<keyword evidence="3" id="KW-1185">Reference proteome</keyword>
<evidence type="ECO:0000256" key="1">
    <source>
        <dbReference type="SAM" id="Phobius"/>
    </source>
</evidence>
<dbReference type="EMBL" id="GL379793">
    <property type="protein sequence ID" value="EGT56639.1"/>
    <property type="molecule type" value="Genomic_DNA"/>
</dbReference>
<keyword evidence="1" id="KW-1133">Transmembrane helix</keyword>
<reference evidence="3" key="1">
    <citation type="submission" date="2011-07" db="EMBL/GenBank/DDBJ databases">
        <authorList>
            <consortium name="Caenorhabditis brenneri Sequencing and Analysis Consortium"/>
            <person name="Wilson R.K."/>
        </authorList>
    </citation>
    <scope>NUCLEOTIDE SEQUENCE [LARGE SCALE GENOMIC DNA]</scope>
    <source>
        <strain evidence="3">PB2801</strain>
    </source>
</reference>
<dbReference type="HOGENOM" id="CLU_1429185_0_0_1"/>
<keyword evidence="1" id="KW-0812">Transmembrane</keyword>
<sequence length="190" mass="22258">MPRRRLQRDTLDPRIRLAREIRLEEGLEAIEIRLYHRYMLFLLPAMYLTYRLQAGFMNFIFLLMAHFGHWLGYEDVKRWDRQEKLGIIEVLLALYIISGASMVVVGLLEACGFELGWFFLHATPFSSLSLSFGFSSESPLSSFLKKETLSVCCWSMRKVKEAMRLRGEEEQPMDPEALYQRILNEALLVL</sequence>
<accession>G0MFZ4</accession>
<dbReference type="InParanoid" id="G0MFZ4"/>
<evidence type="ECO:0000313" key="3">
    <source>
        <dbReference type="Proteomes" id="UP000008068"/>
    </source>
</evidence>
<feature type="transmembrane region" description="Helical" evidence="1">
    <location>
        <begin position="56"/>
        <end position="73"/>
    </location>
</feature>
<protein>
    <submittedName>
        <fullName evidence="2">Uncharacterized protein</fullName>
    </submittedName>
</protein>
<name>G0MFZ4_CAEBE</name>